<dbReference type="InterPro" id="IPR025736">
    <property type="entry name" value="PucR_C-HTH_dom"/>
</dbReference>
<dbReference type="Proteomes" id="UP000309174">
    <property type="component" value="Unassembled WGS sequence"/>
</dbReference>
<evidence type="ECO:0000313" key="3">
    <source>
        <dbReference type="Proteomes" id="UP000309174"/>
    </source>
</evidence>
<dbReference type="InterPro" id="IPR042070">
    <property type="entry name" value="PucR_C-HTH_sf"/>
</dbReference>
<dbReference type="AlphaFoldDB" id="A0A5C4J0M0"/>
<proteinExistence type="predicted"/>
<sequence>LQAHDEKHGTAFLPTLAAWLDHYGDTKGTAQALDVHPNTLRHRLKRMTEVTPLNLSSAETRLALRLQLTALLG</sequence>
<reference evidence="2 3" key="1">
    <citation type="submission" date="2019-05" db="EMBL/GenBank/DDBJ databases">
        <title>Draft genome sequence of Actinomadura sp. 14C53.</title>
        <authorList>
            <person name="Saricaoglu S."/>
            <person name="Isik K."/>
        </authorList>
    </citation>
    <scope>NUCLEOTIDE SEQUENCE [LARGE SCALE GENOMIC DNA]</scope>
    <source>
        <strain evidence="2 3">14C53</strain>
    </source>
</reference>
<dbReference type="PANTHER" id="PTHR33744:SF1">
    <property type="entry name" value="DNA-BINDING TRANSCRIPTIONAL ACTIVATOR ADER"/>
    <property type="match status" value="1"/>
</dbReference>
<dbReference type="OrthoDB" id="3190266at2"/>
<accession>A0A5C4J0M0</accession>
<dbReference type="EMBL" id="VCKW01000318">
    <property type="protein sequence ID" value="TMQ90184.1"/>
    <property type="molecule type" value="Genomic_DNA"/>
</dbReference>
<keyword evidence="3" id="KW-1185">Reference proteome</keyword>
<evidence type="ECO:0000313" key="2">
    <source>
        <dbReference type="EMBL" id="TMQ90184.1"/>
    </source>
</evidence>
<dbReference type="RefSeq" id="WP_138649784.1">
    <property type="nucleotide sequence ID" value="NZ_VCKW01000318.1"/>
</dbReference>
<gene>
    <name evidence="2" type="ORF">ETD83_36580</name>
</gene>
<feature type="non-terminal residue" evidence="2">
    <location>
        <position position="1"/>
    </location>
</feature>
<name>A0A5C4J0M0_9ACTN</name>
<comment type="caution">
    <text evidence="2">The sequence shown here is derived from an EMBL/GenBank/DDBJ whole genome shotgun (WGS) entry which is preliminary data.</text>
</comment>
<protein>
    <submittedName>
        <fullName evidence="2">PucR family transcriptional regulator</fullName>
    </submittedName>
</protein>
<dbReference type="PANTHER" id="PTHR33744">
    <property type="entry name" value="CARBOHYDRATE DIACID REGULATOR"/>
    <property type="match status" value="1"/>
</dbReference>
<dbReference type="Gene3D" id="1.10.10.2840">
    <property type="entry name" value="PucR C-terminal helix-turn-helix domain"/>
    <property type="match status" value="1"/>
</dbReference>
<evidence type="ECO:0000259" key="1">
    <source>
        <dbReference type="Pfam" id="PF13556"/>
    </source>
</evidence>
<dbReference type="Pfam" id="PF13556">
    <property type="entry name" value="HTH_30"/>
    <property type="match status" value="1"/>
</dbReference>
<dbReference type="InterPro" id="IPR051448">
    <property type="entry name" value="CdaR-like_regulators"/>
</dbReference>
<organism evidence="2 3">
    <name type="scientific">Actinomadura soli</name>
    <dbReference type="NCBI Taxonomy" id="2508997"/>
    <lineage>
        <taxon>Bacteria</taxon>
        <taxon>Bacillati</taxon>
        <taxon>Actinomycetota</taxon>
        <taxon>Actinomycetes</taxon>
        <taxon>Streptosporangiales</taxon>
        <taxon>Thermomonosporaceae</taxon>
        <taxon>Actinomadura</taxon>
    </lineage>
</organism>
<feature type="domain" description="PucR C-terminal helix-turn-helix" evidence="1">
    <location>
        <begin position="13"/>
        <end position="69"/>
    </location>
</feature>